<dbReference type="RefSeq" id="WP_143163828.1">
    <property type="nucleotide sequence ID" value="NZ_FQYL01000003.1"/>
</dbReference>
<evidence type="ECO:0000313" key="3">
    <source>
        <dbReference type="EMBL" id="SHI63421.1"/>
    </source>
</evidence>
<reference evidence="3 4" key="1">
    <citation type="submission" date="2016-11" db="EMBL/GenBank/DDBJ databases">
        <authorList>
            <person name="Varghese N."/>
            <person name="Submissions S."/>
        </authorList>
    </citation>
    <scope>NUCLEOTIDE SEQUENCE [LARGE SCALE GENOMIC DNA]</scope>
    <source>
        <strain evidence="3 4">PA</strain>
    </source>
</reference>
<keyword evidence="2" id="KW-1133">Transmembrane helix</keyword>
<keyword evidence="4" id="KW-1185">Reference proteome</keyword>
<sequence length="482" mass="53182">MATHDARNEAGPLRGQAGQFRNWRHSPHLFLVILGWALLAIGLFTVLVWLWGGGFAWSRGWWSGDGAAGRERVAPIEVVKVALTTIGGIGAVGYLVIKYRERASAEREEVASDRRDAEARLLTAVEQLGSDSPQVRIAGVYALADVADTYKGAYKQRVVDILCGYLRTERGQWVLATGNEDESAIVVKGRTCVSTDGPVESTVLDVLAKHLRKTRPKLDHHKEVVQEVDDDQLWCDCSIDLHNAIFVEPVLFQGAFIVGDANFGRATFTGKAGFEEANFTGNIIFENATFSRSVDFFAASFVGDVDFSAATFVDISDFRNARFIGSSTFDWADFHSYSKFMNALFHSKPSFLSVKFHDEVAFNGASFESYSRFKNSKFARFADFCGVTFHEYADFLSAHFEEDASFASTFFGGIANFDGAAFKRRPNFDRAVFYEAWLTSLLGSRPGKGTGLPPGARWGRSYADGRITANSDPDRADNIPSA</sequence>
<evidence type="ECO:0000256" key="1">
    <source>
        <dbReference type="SAM" id="MobiDB-lite"/>
    </source>
</evidence>
<name>A0ABY1I5L0_9ACTO</name>
<evidence type="ECO:0000313" key="4">
    <source>
        <dbReference type="Proteomes" id="UP000184390"/>
    </source>
</evidence>
<evidence type="ECO:0008006" key="5">
    <source>
        <dbReference type="Google" id="ProtNLM"/>
    </source>
</evidence>
<organism evidence="3 4">
    <name type="scientific">Actinomyces denticolens</name>
    <dbReference type="NCBI Taxonomy" id="52767"/>
    <lineage>
        <taxon>Bacteria</taxon>
        <taxon>Bacillati</taxon>
        <taxon>Actinomycetota</taxon>
        <taxon>Actinomycetes</taxon>
        <taxon>Actinomycetales</taxon>
        <taxon>Actinomycetaceae</taxon>
        <taxon>Actinomyces</taxon>
    </lineage>
</organism>
<dbReference type="EMBL" id="FQYL01000003">
    <property type="protein sequence ID" value="SHI63421.1"/>
    <property type="molecule type" value="Genomic_DNA"/>
</dbReference>
<gene>
    <name evidence="3" type="ORF">SAMN05216246_103197</name>
</gene>
<feature type="compositionally biased region" description="Basic and acidic residues" evidence="1">
    <location>
        <begin position="472"/>
        <end position="482"/>
    </location>
</feature>
<feature type="region of interest" description="Disordered" evidence="1">
    <location>
        <begin position="448"/>
        <end position="482"/>
    </location>
</feature>
<protein>
    <recommendedName>
        <fullName evidence="5">Pentapeptide repeat-containing protein</fullName>
    </recommendedName>
</protein>
<evidence type="ECO:0000256" key="2">
    <source>
        <dbReference type="SAM" id="Phobius"/>
    </source>
</evidence>
<accession>A0ABY1I5L0</accession>
<keyword evidence="2" id="KW-0812">Transmembrane</keyword>
<dbReference type="Proteomes" id="UP000184390">
    <property type="component" value="Unassembled WGS sequence"/>
</dbReference>
<feature type="transmembrane region" description="Helical" evidence="2">
    <location>
        <begin position="29"/>
        <end position="52"/>
    </location>
</feature>
<proteinExistence type="predicted"/>
<keyword evidence="2" id="KW-0472">Membrane</keyword>
<comment type="caution">
    <text evidence="3">The sequence shown here is derived from an EMBL/GenBank/DDBJ whole genome shotgun (WGS) entry which is preliminary data.</text>
</comment>